<name>A0A2T1DWW0_9CYAN</name>
<comment type="caution">
    <text evidence="1">The sequence shown here is derived from an EMBL/GenBank/DDBJ whole genome shotgun (WGS) entry which is preliminary data.</text>
</comment>
<dbReference type="AlphaFoldDB" id="A0A2T1DWW0"/>
<keyword evidence="2" id="KW-1185">Reference proteome</keyword>
<accession>A0A2T1DWW0</accession>
<dbReference type="Proteomes" id="UP000239576">
    <property type="component" value="Unassembled WGS sequence"/>
</dbReference>
<dbReference type="EMBL" id="PVWK01000135">
    <property type="protein sequence ID" value="PSB24993.1"/>
    <property type="molecule type" value="Genomic_DNA"/>
</dbReference>
<reference evidence="1 2" key="2">
    <citation type="submission" date="2018-03" db="EMBL/GenBank/DDBJ databases">
        <title>The ancient ancestry and fast evolution of plastids.</title>
        <authorList>
            <person name="Moore K.R."/>
            <person name="Magnabosco C."/>
            <person name="Momper L."/>
            <person name="Gold D.A."/>
            <person name="Bosak T."/>
            <person name="Fournier G.P."/>
        </authorList>
    </citation>
    <scope>NUCLEOTIDE SEQUENCE [LARGE SCALE GENOMIC DNA]</scope>
    <source>
        <strain evidence="1 2">ULC18</strain>
    </source>
</reference>
<protein>
    <recommendedName>
        <fullName evidence="3">DUF342 domain-containing protein</fullName>
    </recommendedName>
</protein>
<reference evidence="2" key="1">
    <citation type="submission" date="2018-02" db="EMBL/GenBank/DDBJ databases">
        <authorList>
            <person name="Moore K."/>
            <person name="Momper L."/>
        </authorList>
    </citation>
    <scope>NUCLEOTIDE SEQUENCE [LARGE SCALE GENOMIC DNA]</scope>
    <source>
        <strain evidence="2">ULC18</strain>
    </source>
</reference>
<gene>
    <name evidence="1" type="ORF">C7B82_24855</name>
</gene>
<dbReference type="RefSeq" id="WP_106259460.1">
    <property type="nucleotide sequence ID" value="NZ_CAWNSW010000033.1"/>
</dbReference>
<dbReference type="OrthoDB" id="581225at2"/>
<evidence type="ECO:0000313" key="1">
    <source>
        <dbReference type="EMBL" id="PSB24993.1"/>
    </source>
</evidence>
<proteinExistence type="predicted"/>
<organism evidence="1 2">
    <name type="scientific">Stenomitos frigidus ULC18</name>
    <dbReference type="NCBI Taxonomy" id="2107698"/>
    <lineage>
        <taxon>Bacteria</taxon>
        <taxon>Bacillati</taxon>
        <taxon>Cyanobacteriota</taxon>
        <taxon>Cyanophyceae</taxon>
        <taxon>Leptolyngbyales</taxon>
        <taxon>Leptolyngbyaceae</taxon>
        <taxon>Stenomitos</taxon>
    </lineage>
</organism>
<sequence length="316" mass="34355">MENNPVQELLVVATQKYGVLNFAEKKLFTLAQEKFQELSASEYELFRAIANGKRIDYQTGVVVDDQPENASQWGEERTLRGDRLRWLCIEPAVWQLCLPQGLDVAGAKIEGALNLSFSDIAIPLRFAYCSFAEPLRLQQTTLRRLDLSGTRLAPSQIETVSTEAAVPTSIDAREVEVTGSILLLQGFVAEGTVILRGARIEGNLDCSKGQFLQPALALDLEGASVKGNVNLSHKFKAQGTVNLFSATIGSNLQCDSGQFLHAETALTAHRVNVTGHVFLREGFEAKGTVILVGATIGGTLECEGKFLHAETALNVH</sequence>
<evidence type="ECO:0008006" key="3">
    <source>
        <dbReference type="Google" id="ProtNLM"/>
    </source>
</evidence>
<evidence type="ECO:0000313" key="2">
    <source>
        <dbReference type="Proteomes" id="UP000239576"/>
    </source>
</evidence>